<dbReference type="PROSITE" id="PS51257">
    <property type="entry name" value="PROKAR_LIPOPROTEIN"/>
    <property type="match status" value="1"/>
</dbReference>
<evidence type="ECO:0000313" key="2">
    <source>
        <dbReference type="Proteomes" id="UP000179786"/>
    </source>
</evidence>
<organism evidence="1 2">
    <name type="scientific">Pseudoalteromonas amylolytica</name>
    <dbReference type="NCBI Taxonomy" id="1859457"/>
    <lineage>
        <taxon>Bacteria</taxon>
        <taxon>Pseudomonadati</taxon>
        <taxon>Pseudomonadota</taxon>
        <taxon>Gammaproteobacteria</taxon>
        <taxon>Alteromonadales</taxon>
        <taxon>Pseudoalteromonadaceae</taxon>
        <taxon>Pseudoalteromonas</taxon>
    </lineage>
</organism>
<dbReference type="Proteomes" id="UP000179786">
    <property type="component" value="Unassembled WGS sequence"/>
</dbReference>
<name>A0A1S1MWT4_9GAMM</name>
<protein>
    <submittedName>
        <fullName evidence="1">Uncharacterized protein</fullName>
    </submittedName>
</protein>
<dbReference type="RefSeq" id="WP_070982811.1">
    <property type="nucleotide sequence ID" value="NZ_MKJU01000003.1"/>
</dbReference>
<dbReference type="EMBL" id="MKJU01000003">
    <property type="protein sequence ID" value="OHU93244.1"/>
    <property type="molecule type" value="Genomic_DNA"/>
</dbReference>
<proteinExistence type="predicted"/>
<sequence>MTRMLALVGAVFFLSACTSLVEKGDKLYEQGMYQQAAEFYQQALNEDATDVEAQQRLNQARYKIIDRGLIEVRMLRLAANQVGAADKLEAILRNQSSWHIEAMGAQAATQSEEIRYAEQFLRTQAKDLASSTYPDKFRWFEHKYAFLVANAQLTSLLTGYQQQLSEQATNKCHTLAEQVQGQRFFLKQLAQKYCSAWGVSPTFKLDQRDQSRYRSIVFNKQLQLNTSKRRAHQQLIDGALRELKDQFQQSIWYSPFGDNVLNLTITADVDYQRNSIQKQQEKRYLVKELRLDPNDKSKQVEVDIERVYIYPQTHYHEEYSARLSYSGQLATMQFANQYIDSKNNRTVSHSADFEEAELTPRTAKFLDQTGAFSDYLKHLTQGTSEELTKLWANQYCQNQYAQNSTENVLRCARVAPDDDYVNSWFERQFGIDYKAMRTLYGA</sequence>
<dbReference type="AlphaFoldDB" id="A0A1S1MWT4"/>
<accession>A0A1S1MWT4</accession>
<reference evidence="1 2" key="1">
    <citation type="submission" date="2016-09" db="EMBL/GenBank/DDBJ databases">
        <title>Pseudoalteromonas amylolytica sp. nov., isolated from the surface seawater.</title>
        <authorList>
            <person name="Wu Y.-H."/>
            <person name="Cheng H."/>
            <person name="Jin X.-B."/>
            <person name="Wang C.-S."/>
            <person name="Xu X.-W."/>
        </authorList>
    </citation>
    <scope>NUCLEOTIDE SEQUENCE [LARGE SCALE GENOMIC DNA]</scope>
    <source>
        <strain evidence="1 2">JW1</strain>
    </source>
</reference>
<dbReference type="OrthoDB" id="6279819at2"/>
<comment type="caution">
    <text evidence="1">The sequence shown here is derived from an EMBL/GenBank/DDBJ whole genome shotgun (WGS) entry which is preliminary data.</text>
</comment>
<dbReference type="Gene3D" id="1.25.40.10">
    <property type="entry name" value="Tetratricopeptide repeat domain"/>
    <property type="match status" value="1"/>
</dbReference>
<keyword evidence="2" id="KW-1185">Reference proteome</keyword>
<dbReference type="InterPro" id="IPR011990">
    <property type="entry name" value="TPR-like_helical_dom_sf"/>
</dbReference>
<gene>
    <name evidence="1" type="ORF">BET10_02015</name>
</gene>
<evidence type="ECO:0000313" key="1">
    <source>
        <dbReference type="EMBL" id="OHU93244.1"/>
    </source>
</evidence>